<reference evidence="1" key="1">
    <citation type="submission" date="2017-10" db="EMBL/GenBank/DDBJ databases">
        <title>Genome sequence of cellulolytic Lachnospiraceae bacterium XHS1971 isolated from hotspring sediment.</title>
        <authorList>
            <person name="Vasudevan G."/>
            <person name="Joshi A.J."/>
            <person name="Hivarkar S."/>
            <person name="Lanjekar V.B."/>
            <person name="Dhakephalkar P.K."/>
            <person name="Dagar S."/>
        </authorList>
    </citation>
    <scope>NUCLEOTIDE SEQUENCE</scope>
    <source>
        <strain evidence="1">XHS1971</strain>
    </source>
</reference>
<name>A0AC61DHT2_9FIRM</name>
<keyword evidence="2" id="KW-1185">Reference proteome</keyword>
<accession>A0AC61DHT2</accession>
<sequence length="385" mass="43718">MQTLKSPQNIGFLALVILVLSLQMYYMMNVRSQTINQILNIQQESLLKQTEIMVQEKNLSEISEFEEELRQVHSQTNGITSMLPTVSSDIQELIEFRGLMAANGFKDLQVEQLGQILHEDEKAHIIENQYQLTYISTYTATKEFLLNLRHSNQLINISSFEMTTAPQEEAENGEEYGSQIGEVIQAKIVLSTFCLKGEGQEETYIPYIIGTSHVSKGIENSKGMSQQEEIEVNSDTVAQPHLTKPQPQMNDFYLNLWDTLVAGENFTFSGPAPLQRSFTGLRSGANVYVTLTLREDGYDVSLEDEEGKVQQNSVQYSLEDLKLIVDSNIARIKEVMPTVQIFIRNYTNQMIEVQCKGSNLDLITIYNEYDEMVKPGEVKGKVKRI</sequence>
<evidence type="ECO:0000313" key="1">
    <source>
        <dbReference type="EMBL" id="PHV72342.1"/>
    </source>
</evidence>
<proteinExistence type="predicted"/>
<comment type="caution">
    <text evidence="1">The sequence shown here is derived from an EMBL/GenBank/DDBJ whole genome shotgun (WGS) entry which is preliminary data.</text>
</comment>
<gene>
    <name evidence="1" type="ORF">CS063_02370</name>
</gene>
<dbReference type="Proteomes" id="UP000224460">
    <property type="component" value="Unassembled WGS sequence"/>
</dbReference>
<dbReference type="EMBL" id="PEDL01000001">
    <property type="protein sequence ID" value="PHV72342.1"/>
    <property type="molecule type" value="Genomic_DNA"/>
</dbReference>
<evidence type="ECO:0000313" key="2">
    <source>
        <dbReference type="Proteomes" id="UP000224460"/>
    </source>
</evidence>
<organism evidence="1 2">
    <name type="scientific">Sporanaerobium hydrogeniformans</name>
    <dbReference type="NCBI Taxonomy" id="3072179"/>
    <lineage>
        <taxon>Bacteria</taxon>
        <taxon>Bacillati</taxon>
        <taxon>Bacillota</taxon>
        <taxon>Clostridia</taxon>
        <taxon>Lachnospirales</taxon>
        <taxon>Lachnospiraceae</taxon>
        <taxon>Sporanaerobium</taxon>
    </lineage>
</organism>
<protein>
    <submittedName>
        <fullName evidence="1">Uncharacterized protein</fullName>
    </submittedName>
</protein>